<dbReference type="InterPro" id="IPR036388">
    <property type="entry name" value="WH-like_DNA-bd_sf"/>
</dbReference>
<dbReference type="InterPro" id="IPR007627">
    <property type="entry name" value="RNA_pol_sigma70_r2"/>
</dbReference>
<evidence type="ECO:0000256" key="2">
    <source>
        <dbReference type="ARBA" id="ARBA00023015"/>
    </source>
</evidence>
<dbReference type="Gene3D" id="1.10.10.10">
    <property type="entry name" value="Winged helix-like DNA-binding domain superfamily/Winged helix DNA-binding domain"/>
    <property type="match status" value="1"/>
</dbReference>
<keyword evidence="3" id="KW-0731">Sigma factor</keyword>
<evidence type="ECO:0000256" key="3">
    <source>
        <dbReference type="ARBA" id="ARBA00023082"/>
    </source>
</evidence>
<evidence type="ECO:0000259" key="6">
    <source>
        <dbReference type="Pfam" id="PF04542"/>
    </source>
</evidence>
<protein>
    <submittedName>
        <fullName evidence="8">ECF RNA polymerase sigma factor SigL</fullName>
    </submittedName>
</protein>
<dbReference type="InterPro" id="IPR039425">
    <property type="entry name" value="RNA_pol_sigma-70-like"/>
</dbReference>
<feature type="domain" description="RNA polymerase sigma factor 70 region 4 type 2" evidence="7">
    <location>
        <begin position="113"/>
        <end position="162"/>
    </location>
</feature>
<dbReference type="PANTHER" id="PTHR43133:SF8">
    <property type="entry name" value="RNA POLYMERASE SIGMA FACTOR HI_1459-RELATED"/>
    <property type="match status" value="1"/>
</dbReference>
<dbReference type="SUPFAM" id="SSF88659">
    <property type="entry name" value="Sigma3 and sigma4 domains of RNA polymerase sigma factors"/>
    <property type="match status" value="1"/>
</dbReference>
<evidence type="ECO:0000256" key="1">
    <source>
        <dbReference type="ARBA" id="ARBA00010641"/>
    </source>
</evidence>
<dbReference type="InterPro" id="IPR013324">
    <property type="entry name" value="RNA_pol_sigma_r3/r4-like"/>
</dbReference>
<keyword evidence="9" id="KW-1185">Reference proteome</keyword>
<dbReference type="Pfam" id="PF04542">
    <property type="entry name" value="Sigma70_r2"/>
    <property type="match status" value="1"/>
</dbReference>
<dbReference type="SUPFAM" id="SSF88946">
    <property type="entry name" value="Sigma2 domain of RNA polymerase sigma factors"/>
    <property type="match status" value="1"/>
</dbReference>
<dbReference type="Pfam" id="PF08281">
    <property type="entry name" value="Sigma70_r4_2"/>
    <property type="match status" value="1"/>
</dbReference>
<organism evidence="8 9">
    <name type="scientific">Novipirellula herctigrandis</name>
    <dbReference type="NCBI Taxonomy" id="2527986"/>
    <lineage>
        <taxon>Bacteria</taxon>
        <taxon>Pseudomonadati</taxon>
        <taxon>Planctomycetota</taxon>
        <taxon>Planctomycetia</taxon>
        <taxon>Pirellulales</taxon>
        <taxon>Pirellulaceae</taxon>
        <taxon>Novipirellula</taxon>
    </lineage>
</organism>
<dbReference type="OrthoDB" id="272950at2"/>
<dbReference type="EMBL" id="SJPJ01000001">
    <property type="protein sequence ID" value="TWT82943.1"/>
    <property type="molecule type" value="Genomic_DNA"/>
</dbReference>
<comment type="similarity">
    <text evidence="1">Belongs to the sigma-70 factor family. ECF subfamily.</text>
</comment>
<keyword evidence="2" id="KW-0805">Transcription regulation</keyword>
<dbReference type="InterPro" id="IPR013325">
    <property type="entry name" value="RNA_pol_sigma_r2"/>
</dbReference>
<evidence type="ECO:0000313" key="9">
    <source>
        <dbReference type="Proteomes" id="UP000315010"/>
    </source>
</evidence>
<evidence type="ECO:0000313" key="8">
    <source>
        <dbReference type="EMBL" id="TWT82943.1"/>
    </source>
</evidence>
<dbReference type="InterPro" id="IPR014284">
    <property type="entry name" value="RNA_pol_sigma-70_dom"/>
</dbReference>
<accession>A0A5C5Z8S8</accession>
<dbReference type="Proteomes" id="UP000315010">
    <property type="component" value="Unassembled WGS sequence"/>
</dbReference>
<comment type="caution">
    <text evidence="8">The sequence shown here is derived from an EMBL/GenBank/DDBJ whole genome shotgun (WGS) entry which is preliminary data.</text>
</comment>
<evidence type="ECO:0000256" key="5">
    <source>
        <dbReference type="ARBA" id="ARBA00023163"/>
    </source>
</evidence>
<dbReference type="GO" id="GO:0006352">
    <property type="term" value="P:DNA-templated transcription initiation"/>
    <property type="evidence" value="ECO:0007669"/>
    <property type="project" value="InterPro"/>
</dbReference>
<keyword evidence="4" id="KW-0238">DNA-binding</keyword>
<keyword evidence="5" id="KW-0804">Transcription</keyword>
<dbReference type="Gene3D" id="1.10.1740.10">
    <property type="match status" value="1"/>
</dbReference>
<dbReference type="GO" id="GO:0003677">
    <property type="term" value="F:DNA binding"/>
    <property type="evidence" value="ECO:0007669"/>
    <property type="project" value="UniProtKB-KW"/>
</dbReference>
<dbReference type="AlphaFoldDB" id="A0A5C5Z8S8"/>
<dbReference type="GO" id="GO:0016987">
    <property type="term" value="F:sigma factor activity"/>
    <property type="evidence" value="ECO:0007669"/>
    <property type="project" value="UniProtKB-KW"/>
</dbReference>
<dbReference type="NCBIfam" id="TIGR02937">
    <property type="entry name" value="sigma70-ECF"/>
    <property type="match status" value="1"/>
</dbReference>
<name>A0A5C5Z8S8_9BACT</name>
<proteinExistence type="inferred from homology"/>
<dbReference type="RefSeq" id="WP_146399769.1">
    <property type="nucleotide sequence ID" value="NZ_SJPJ01000001.1"/>
</dbReference>
<evidence type="ECO:0000259" key="7">
    <source>
        <dbReference type="Pfam" id="PF08281"/>
    </source>
</evidence>
<evidence type="ECO:0000256" key="4">
    <source>
        <dbReference type="ARBA" id="ARBA00023125"/>
    </source>
</evidence>
<gene>
    <name evidence="8" type="primary">sigL_3</name>
    <name evidence="8" type="ORF">CA13_44060</name>
</gene>
<dbReference type="InterPro" id="IPR013249">
    <property type="entry name" value="RNA_pol_sigma70_r4_t2"/>
</dbReference>
<dbReference type="PANTHER" id="PTHR43133">
    <property type="entry name" value="RNA POLYMERASE ECF-TYPE SIGMA FACTO"/>
    <property type="match status" value="1"/>
</dbReference>
<reference evidence="8 9" key="1">
    <citation type="submission" date="2019-02" db="EMBL/GenBank/DDBJ databases">
        <title>Deep-cultivation of Planctomycetes and their phenomic and genomic characterization uncovers novel biology.</title>
        <authorList>
            <person name="Wiegand S."/>
            <person name="Jogler M."/>
            <person name="Boedeker C."/>
            <person name="Pinto D."/>
            <person name="Vollmers J."/>
            <person name="Rivas-Marin E."/>
            <person name="Kohn T."/>
            <person name="Peeters S.H."/>
            <person name="Heuer A."/>
            <person name="Rast P."/>
            <person name="Oberbeckmann S."/>
            <person name="Bunk B."/>
            <person name="Jeske O."/>
            <person name="Meyerdierks A."/>
            <person name="Storesund J.E."/>
            <person name="Kallscheuer N."/>
            <person name="Luecker S."/>
            <person name="Lage O.M."/>
            <person name="Pohl T."/>
            <person name="Merkel B.J."/>
            <person name="Hornburger P."/>
            <person name="Mueller R.-W."/>
            <person name="Bruemmer F."/>
            <person name="Labrenz M."/>
            <person name="Spormann A.M."/>
            <person name="Op Den Camp H."/>
            <person name="Overmann J."/>
            <person name="Amann R."/>
            <person name="Jetten M.S.M."/>
            <person name="Mascher T."/>
            <person name="Medema M.H."/>
            <person name="Devos D.P."/>
            <person name="Kaster A.-K."/>
            <person name="Ovreas L."/>
            <person name="Rohde M."/>
            <person name="Galperin M.Y."/>
            <person name="Jogler C."/>
        </authorList>
    </citation>
    <scope>NUCLEOTIDE SEQUENCE [LARGE SCALE GENOMIC DNA]</scope>
    <source>
        <strain evidence="8 9">CA13</strain>
    </source>
</reference>
<sequence length="171" mass="19927">MSRLAGRLAEGEQSAWAELYDVTVDALFHYVTALSGDRGAAEEILQEVFIRLFRFRDRLMDVGDLRAYVFMVTRNETNRWLSRTPRRPRPLQLDEQSALQVNDSHEEDAEFLRYVLAQLSNDEREIVHLKIYSEFTFAQIAEILEEPVGTCASRYRRTLSKLRTNIQEQIG</sequence>
<feature type="domain" description="RNA polymerase sigma-70 region 2" evidence="6">
    <location>
        <begin position="23"/>
        <end position="84"/>
    </location>
</feature>